<accession>A0ABP1G3D5</accession>
<gene>
    <name evidence="3" type="primary">g9660</name>
    <name evidence="3" type="ORF">VP750_LOCUS8705</name>
</gene>
<dbReference type="PROSITE" id="PS51184">
    <property type="entry name" value="JMJC"/>
    <property type="match status" value="1"/>
</dbReference>
<dbReference type="Proteomes" id="UP001497392">
    <property type="component" value="Unassembled WGS sequence"/>
</dbReference>
<dbReference type="Pfam" id="PF13621">
    <property type="entry name" value="Cupin_8"/>
    <property type="match status" value="1"/>
</dbReference>
<comment type="similarity">
    <text evidence="1">Belongs to the JARID1 histone demethylase family.</text>
</comment>
<dbReference type="InterPro" id="IPR036047">
    <property type="entry name" value="F-box-like_dom_sf"/>
</dbReference>
<dbReference type="Gene3D" id="2.60.120.650">
    <property type="entry name" value="Cupin"/>
    <property type="match status" value="1"/>
</dbReference>
<comment type="caution">
    <text evidence="3">The sequence shown here is derived from an EMBL/GenBank/DDBJ whole genome shotgun (WGS) entry which is preliminary data.</text>
</comment>
<evidence type="ECO:0000256" key="1">
    <source>
        <dbReference type="ARBA" id="ARBA00006801"/>
    </source>
</evidence>
<dbReference type="PANTHER" id="PTHR12480">
    <property type="entry name" value="ARGININE DEMETHYLASE AND LYSYL-HYDROXYLASE JMJD"/>
    <property type="match status" value="1"/>
</dbReference>
<proteinExistence type="inferred from homology"/>
<feature type="domain" description="JmjC" evidence="2">
    <location>
        <begin position="229"/>
        <end position="390"/>
    </location>
</feature>
<evidence type="ECO:0000313" key="4">
    <source>
        <dbReference type="Proteomes" id="UP001497392"/>
    </source>
</evidence>
<name>A0ABP1G3D5_9CHLO</name>
<reference evidence="3 4" key="1">
    <citation type="submission" date="2024-06" db="EMBL/GenBank/DDBJ databases">
        <authorList>
            <person name="Kraege A."/>
            <person name="Thomma B."/>
        </authorList>
    </citation>
    <scope>NUCLEOTIDE SEQUENCE [LARGE SCALE GENOMIC DNA]</scope>
</reference>
<dbReference type="EMBL" id="CAXHTA020000016">
    <property type="protein sequence ID" value="CAL5226799.1"/>
    <property type="molecule type" value="Genomic_DNA"/>
</dbReference>
<organism evidence="3 4">
    <name type="scientific">Coccomyxa viridis</name>
    <dbReference type="NCBI Taxonomy" id="1274662"/>
    <lineage>
        <taxon>Eukaryota</taxon>
        <taxon>Viridiplantae</taxon>
        <taxon>Chlorophyta</taxon>
        <taxon>core chlorophytes</taxon>
        <taxon>Trebouxiophyceae</taxon>
        <taxon>Trebouxiophyceae incertae sedis</taxon>
        <taxon>Coccomyxaceae</taxon>
        <taxon>Coccomyxa</taxon>
    </lineage>
</organism>
<sequence>MREEECAHPQGVQPWGNYLLSGKKHIRSTGLGSLRDLDDQLLLQILQLVDAKTLTLCSAASRALYCFCMHDELWRALTLQEREGSFCYRGSWRETYLTSTGLAAADQQRFTSLRVENFFSDLLYQPWFCATVPLSPEWLERDTLERHSNLSAEEFRRLFEVPNKPVVITDQAKSWPARKKWTRAYLRKAFKGQAIFAGNYSMSFEDYLSYTDASCDDMPLYLFDCKFAQKAPQLAADYKVPEQFPEDLFSVLGESGRPDYRWLIMGPERSGSSFHKDPNATSAWNAVVKGSKKWVLFPPHVMPPGVHASADGAEVATSVSLVEWFLNFYAAAQEGDVKPVEGIVQAGEVLFVPRGWWHLAINLEESIAVTQNFVSSVGLKQCLAFLQTGNPDLVSGCLQHERSDLHQRFLSALQKQHPEVYNAASKSVCQAQRSNGLSSLFGNAAGAGQKRALAGESSDDCFSKRHKGAAEENSGFRFGFCST</sequence>
<dbReference type="Gene3D" id="1.20.1280.50">
    <property type="match status" value="1"/>
</dbReference>
<dbReference type="InterPro" id="IPR050910">
    <property type="entry name" value="JMJD6_ArgDemeth/LysHydrox"/>
</dbReference>
<dbReference type="SUPFAM" id="SSF81383">
    <property type="entry name" value="F-box domain"/>
    <property type="match status" value="1"/>
</dbReference>
<dbReference type="InterPro" id="IPR041667">
    <property type="entry name" value="Cupin_8"/>
</dbReference>
<evidence type="ECO:0000259" key="2">
    <source>
        <dbReference type="PROSITE" id="PS51184"/>
    </source>
</evidence>
<dbReference type="SUPFAM" id="SSF51197">
    <property type="entry name" value="Clavaminate synthase-like"/>
    <property type="match status" value="1"/>
</dbReference>
<dbReference type="SMART" id="SM00558">
    <property type="entry name" value="JmjC"/>
    <property type="match status" value="1"/>
</dbReference>
<evidence type="ECO:0000313" key="3">
    <source>
        <dbReference type="EMBL" id="CAL5226799.1"/>
    </source>
</evidence>
<dbReference type="PANTHER" id="PTHR12480:SF21">
    <property type="entry name" value="JMJC DOMAIN-CONTAINING PROTEIN 8"/>
    <property type="match status" value="1"/>
</dbReference>
<protein>
    <submittedName>
        <fullName evidence="3">G9660 protein</fullName>
    </submittedName>
</protein>
<keyword evidence="4" id="KW-1185">Reference proteome</keyword>
<dbReference type="InterPro" id="IPR003347">
    <property type="entry name" value="JmjC_dom"/>
</dbReference>